<evidence type="ECO:0000313" key="3">
    <source>
        <dbReference type="EMBL" id="CAL8072051.1"/>
    </source>
</evidence>
<reference evidence="3 4" key="1">
    <citation type="submission" date="2024-08" db="EMBL/GenBank/DDBJ databases">
        <authorList>
            <person name="Cucini C."/>
            <person name="Frati F."/>
        </authorList>
    </citation>
    <scope>NUCLEOTIDE SEQUENCE [LARGE SCALE GENOMIC DNA]</scope>
</reference>
<accession>A0ABP1PNH4</accession>
<dbReference type="Proteomes" id="UP001642540">
    <property type="component" value="Unassembled WGS sequence"/>
</dbReference>
<feature type="compositionally biased region" description="Acidic residues" evidence="2">
    <location>
        <begin position="209"/>
        <end position="221"/>
    </location>
</feature>
<keyword evidence="1" id="KW-0175">Coiled coil</keyword>
<dbReference type="EMBL" id="CAXLJM020000007">
    <property type="protein sequence ID" value="CAL8072051.1"/>
    <property type="molecule type" value="Genomic_DNA"/>
</dbReference>
<feature type="compositionally biased region" description="Polar residues" evidence="2">
    <location>
        <begin position="325"/>
        <end position="336"/>
    </location>
</feature>
<evidence type="ECO:0000313" key="4">
    <source>
        <dbReference type="Proteomes" id="UP001642540"/>
    </source>
</evidence>
<feature type="region of interest" description="Disordered" evidence="2">
    <location>
        <begin position="527"/>
        <end position="549"/>
    </location>
</feature>
<evidence type="ECO:0000256" key="1">
    <source>
        <dbReference type="SAM" id="Coils"/>
    </source>
</evidence>
<evidence type="ECO:0000256" key="2">
    <source>
        <dbReference type="SAM" id="MobiDB-lite"/>
    </source>
</evidence>
<name>A0ABP1PNH4_9HEXA</name>
<sequence length="586" mass="67066">MKLSKILWLIKLQPTPERGSFIDFIEETGTNAFLIEAVKKLYEVPNKPENPIEWLRLHFKYLAPDRTKEMQETEELLKMELSEIEAKLINALEEEAQNQEILTKLEQEHKNITMESGKIYHYEDFRKYLHHPDDYHHRIKPDPLYQASKSDMLLPDEDHDSNLIIELVPFNPTKFSVENSNKRASSQQVYTDYPSIYFPEKTLHPTSTGDDEETEEEEEEERFANEDQQEEKKAGDDEEGDLPASDPFIGERSLTGAESFMGEGASQPSQTPQQQHQEPATTVTNSKKRRSTIESNNTKKTTKSQGKTKAPKIPKNFTKSKTRVPTRQPSKSNQAARVSEDTTEFIERDPLLEELEPVDSSFWRNDFSVTGGLGYENLCEPSEHFDYEPMRLTENTLKIVAGSFRRYDETENYTISNTKNNNNLVIRKRSWIMDPNLVGPSFAEKLVYNGVPYDEEVAAEDAVEYYDNEDDEEDGDNWDTSVLSRSDNVGESNDDCCESPSNCECECEESSCSTSYCRTSTSISSYKEDDNTVGRRTAPTPLESSGTDNENKLMEIEGEYEEEMLNETVVVTPVSTRFSEPAAQNK</sequence>
<feature type="compositionally biased region" description="Basic and acidic residues" evidence="2">
    <location>
        <begin position="222"/>
        <end position="235"/>
    </location>
</feature>
<keyword evidence="4" id="KW-1185">Reference proteome</keyword>
<protein>
    <submittedName>
        <fullName evidence="3">Uncharacterized protein</fullName>
    </submittedName>
</protein>
<feature type="region of interest" description="Disordered" evidence="2">
    <location>
        <begin position="195"/>
        <end position="344"/>
    </location>
</feature>
<proteinExistence type="predicted"/>
<gene>
    <name evidence="3" type="ORF">ODALV1_LOCUS1977</name>
</gene>
<organism evidence="3 4">
    <name type="scientific">Orchesella dallaii</name>
    <dbReference type="NCBI Taxonomy" id="48710"/>
    <lineage>
        <taxon>Eukaryota</taxon>
        <taxon>Metazoa</taxon>
        <taxon>Ecdysozoa</taxon>
        <taxon>Arthropoda</taxon>
        <taxon>Hexapoda</taxon>
        <taxon>Collembola</taxon>
        <taxon>Entomobryomorpha</taxon>
        <taxon>Entomobryoidea</taxon>
        <taxon>Orchesellidae</taxon>
        <taxon>Orchesellinae</taxon>
        <taxon>Orchesella</taxon>
    </lineage>
</organism>
<feature type="compositionally biased region" description="Low complexity" evidence="2">
    <location>
        <begin position="267"/>
        <end position="282"/>
    </location>
</feature>
<comment type="caution">
    <text evidence="3">The sequence shown here is derived from an EMBL/GenBank/DDBJ whole genome shotgun (WGS) entry which is preliminary data.</text>
</comment>
<feature type="coiled-coil region" evidence="1">
    <location>
        <begin position="67"/>
        <end position="108"/>
    </location>
</feature>